<dbReference type="PANTHER" id="PTHR11413">
    <property type="entry name" value="CYSTATIN FAMILY MEMBER"/>
    <property type="match status" value="1"/>
</dbReference>
<dbReference type="InterPro" id="IPR018073">
    <property type="entry name" value="Prot_inh_cystat_CS"/>
</dbReference>
<dbReference type="SMR" id="A0A151QZF6"/>
<dbReference type="Gramene" id="C.cajan_40412.t">
    <property type="protein sequence ID" value="C.cajan_40412.t"/>
    <property type="gene ID" value="C.cajan_40412"/>
</dbReference>
<dbReference type="Gene3D" id="3.10.450.10">
    <property type="match status" value="2"/>
</dbReference>
<evidence type="ECO:0000256" key="1">
    <source>
        <dbReference type="ARBA" id="ARBA00022690"/>
    </source>
</evidence>
<dbReference type="PROSITE" id="PS00287">
    <property type="entry name" value="CYSTATIN"/>
    <property type="match status" value="1"/>
</dbReference>
<proteinExistence type="inferred from homology"/>
<feature type="domain" description="Cystatin" evidence="4">
    <location>
        <begin position="103"/>
        <end position="193"/>
    </location>
</feature>
<dbReference type="Pfam" id="PF00031">
    <property type="entry name" value="Cystatin"/>
    <property type="match status" value="2"/>
</dbReference>
<dbReference type="SUPFAM" id="SSF54403">
    <property type="entry name" value="Cystatin/monellin"/>
    <property type="match status" value="2"/>
</dbReference>
<gene>
    <name evidence="5" type="ORF">KK1_043327</name>
</gene>
<dbReference type="GO" id="GO:0004869">
    <property type="term" value="F:cysteine-type endopeptidase inhibitor activity"/>
    <property type="evidence" value="ECO:0007669"/>
    <property type="project" value="UniProtKB-KW"/>
</dbReference>
<dbReference type="AlphaFoldDB" id="A0A151QZF6"/>
<dbReference type="InterPro" id="IPR006525">
    <property type="entry name" value="Cystatin-related_pln"/>
</dbReference>
<reference evidence="5" key="1">
    <citation type="journal article" date="2012" name="Nat. Biotechnol.">
        <title>Draft genome sequence of pigeonpea (Cajanus cajan), an orphan legume crop of resource-poor farmers.</title>
        <authorList>
            <person name="Varshney R.K."/>
            <person name="Chen W."/>
            <person name="Li Y."/>
            <person name="Bharti A.K."/>
            <person name="Saxena R.K."/>
            <person name="Schlueter J.A."/>
            <person name="Donoghue M.T."/>
            <person name="Azam S."/>
            <person name="Fan G."/>
            <person name="Whaley A.M."/>
            <person name="Farmer A.D."/>
            <person name="Sheridan J."/>
            <person name="Iwata A."/>
            <person name="Tuteja R."/>
            <person name="Penmetsa R.V."/>
            <person name="Wu W."/>
            <person name="Upadhyaya H.D."/>
            <person name="Yang S.P."/>
            <person name="Shah T."/>
            <person name="Saxena K.B."/>
            <person name="Michael T."/>
            <person name="McCombie W.R."/>
            <person name="Yang B."/>
            <person name="Zhang G."/>
            <person name="Yang H."/>
            <person name="Wang J."/>
            <person name="Spillane C."/>
            <person name="Cook D.R."/>
            <person name="May G.D."/>
            <person name="Xu X."/>
            <person name="Jackson S.A."/>
        </authorList>
    </citation>
    <scope>NUCLEOTIDE SEQUENCE [LARGE SCALE GENOMIC DNA]</scope>
</reference>
<evidence type="ECO:0000256" key="3">
    <source>
        <dbReference type="RuleBase" id="RU362130"/>
    </source>
</evidence>
<organism evidence="5 6">
    <name type="scientific">Cajanus cajan</name>
    <name type="common">Pigeon pea</name>
    <name type="synonym">Cajanus indicus</name>
    <dbReference type="NCBI Taxonomy" id="3821"/>
    <lineage>
        <taxon>Eukaryota</taxon>
        <taxon>Viridiplantae</taxon>
        <taxon>Streptophyta</taxon>
        <taxon>Embryophyta</taxon>
        <taxon>Tracheophyta</taxon>
        <taxon>Spermatophyta</taxon>
        <taxon>Magnoliopsida</taxon>
        <taxon>eudicotyledons</taxon>
        <taxon>Gunneridae</taxon>
        <taxon>Pentapetalae</taxon>
        <taxon>rosids</taxon>
        <taxon>fabids</taxon>
        <taxon>Fabales</taxon>
        <taxon>Fabaceae</taxon>
        <taxon>Papilionoideae</taxon>
        <taxon>50 kb inversion clade</taxon>
        <taxon>NPAAA clade</taxon>
        <taxon>indigoferoid/millettioid clade</taxon>
        <taxon>Phaseoleae</taxon>
        <taxon>Cajanus</taxon>
    </lineage>
</organism>
<dbReference type="NCBIfam" id="TIGR01638">
    <property type="entry name" value="Atha_cystat_rel"/>
    <property type="match status" value="1"/>
</dbReference>
<dbReference type="SMART" id="SM00043">
    <property type="entry name" value="CY"/>
    <property type="match status" value="2"/>
</dbReference>
<evidence type="ECO:0000259" key="4">
    <source>
        <dbReference type="SMART" id="SM00043"/>
    </source>
</evidence>
<sequence length="210" mass="23081">MATIETKEGGFTDIPGAANSVEIQNLALFAVDQYNQNQNASLEFVKVISAKKQDVAGVIYDITLEAKDGNTNKVYETKVWVTLSNSKQVQEFKEVTTTSTMEPISGGISDVPGAANSVEIEDLARFAVDEHNKKENAAVEFVKVISAKQQVVSGTLYYITFEAKDGETKKVYETTVWVKEWLNFREVQEFKEVTTVATGATSATLFSVTV</sequence>
<comment type="similarity">
    <text evidence="3">Belongs to the cystatin family. Phytocystatin subfamily.</text>
</comment>
<dbReference type="CDD" id="cd00042">
    <property type="entry name" value="CY"/>
    <property type="match status" value="2"/>
</dbReference>
<feature type="domain" description="Cystatin" evidence="4">
    <location>
        <begin position="6"/>
        <end position="95"/>
    </location>
</feature>
<dbReference type="InterPro" id="IPR000010">
    <property type="entry name" value="Cystatin_dom"/>
</dbReference>
<evidence type="ECO:0000256" key="2">
    <source>
        <dbReference type="ARBA" id="ARBA00022704"/>
    </source>
</evidence>
<dbReference type="InterPro" id="IPR027214">
    <property type="entry name" value="Cystatin"/>
</dbReference>
<name>A0A151QZF6_CAJCA</name>
<accession>A0A151QZF6</accession>
<protein>
    <recommendedName>
        <fullName evidence="3">Cysteine proteinase inhibitor</fullName>
    </recommendedName>
</protein>
<keyword evidence="2 3" id="KW-0789">Thiol protease inhibitor</keyword>
<keyword evidence="1 3" id="KW-0646">Protease inhibitor</keyword>
<dbReference type="Proteomes" id="UP000075243">
    <property type="component" value="Unassembled WGS sequence"/>
</dbReference>
<evidence type="ECO:0000313" key="6">
    <source>
        <dbReference type="Proteomes" id="UP000075243"/>
    </source>
</evidence>
<dbReference type="STRING" id="3821.A0A151QZF6"/>
<dbReference type="EMBL" id="KQ484343">
    <property type="protein sequence ID" value="KYP35632.1"/>
    <property type="molecule type" value="Genomic_DNA"/>
</dbReference>
<dbReference type="OMA" id="VEIDDYS"/>
<dbReference type="InterPro" id="IPR046350">
    <property type="entry name" value="Cystatin_sf"/>
</dbReference>
<dbReference type="PANTHER" id="PTHR11413:SF125">
    <property type="entry name" value="CYSTEINE PROTEINASE INHIBITOR"/>
    <property type="match status" value="1"/>
</dbReference>
<keyword evidence="6" id="KW-1185">Reference proteome</keyword>
<evidence type="ECO:0000313" key="5">
    <source>
        <dbReference type="EMBL" id="KYP35632.1"/>
    </source>
</evidence>